<keyword evidence="4" id="KW-1185">Reference proteome</keyword>
<dbReference type="EMBL" id="PHFW01000003">
    <property type="protein sequence ID" value="PQM27036.1"/>
    <property type="molecule type" value="Genomic_DNA"/>
</dbReference>
<organism evidence="3 4">
    <name type="scientific">Sphingopyxis lindanitolerans</name>
    <dbReference type="NCBI Taxonomy" id="2054227"/>
    <lineage>
        <taxon>Bacteria</taxon>
        <taxon>Pseudomonadati</taxon>
        <taxon>Pseudomonadota</taxon>
        <taxon>Alphaproteobacteria</taxon>
        <taxon>Sphingomonadales</taxon>
        <taxon>Sphingomonadaceae</taxon>
        <taxon>Sphingopyxis</taxon>
    </lineage>
</organism>
<sequence length="393" mass="42063">MRLDGDPSATPLRRDCPAATPRLDWTGWLFVLIAAAAIVAVLYASGLASVGRQDARPHPVAPPADVVPDVQPMELAPVTEADARAQNADIPLVTRGFVAARPFLYAGSGDGRARARDCLAAAMLYEAGDDSKGQLAVGQVVINRARHPAFPKSICGVVFQGSERTTGCQFTFTCDGALNRRYSDAAWARAQANADSMLSGTTYPKVGLATHYHTDWVRPYWSDSLEKIAIVDTHLFFRWPGYWGTPGAFRGAVSGNDAGIAKMAAISPAHALAVGAPSADLAGVDANAAVGEAKVVVGAGDAAGRDTIYVALDRRAAPASFVTTALRLCGDKPYCKFMGWTNPVLKPDSDTMSDLQRAAMTFSYLRDDKAGFEKALWNCSEYKRDDVRQCMKR</sequence>
<accession>A0A2S8B3Y9</accession>
<protein>
    <submittedName>
        <fullName evidence="3">Cell wall hydrolase</fullName>
    </submittedName>
</protein>
<gene>
    <name evidence="3" type="ORF">CVO77_18930</name>
</gene>
<name>A0A2S8B3Y9_9SPHN</name>
<evidence type="ECO:0000313" key="3">
    <source>
        <dbReference type="EMBL" id="PQM27036.1"/>
    </source>
</evidence>
<dbReference type="GO" id="GO:0016787">
    <property type="term" value="F:hydrolase activity"/>
    <property type="evidence" value="ECO:0007669"/>
    <property type="project" value="UniProtKB-KW"/>
</dbReference>
<dbReference type="InterPro" id="IPR011105">
    <property type="entry name" value="Cell_wall_hydrolase_SleB"/>
</dbReference>
<dbReference type="InterPro" id="IPR042047">
    <property type="entry name" value="SleB_dom1"/>
</dbReference>
<feature type="transmembrane region" description="Helical" evidence="1">
    <location>
        <begin position="27"/>
        <end position="48"/>
    </location>
</feature>
<dbReference type="Pfam" id="PF07486">
    <property type="entry name" value="Hydrolase_2"/>
    <property type="match status" value="1"/>
</dbReference>
<evidence type="ECO:0000259" key="2">
    <source>
        <dbReference type="Pfam" id="PF07486"/>
    </source>
</evidence>
<dbReference type="OrthoDB" id="9785345at2"/>
<evidence type="ECO:0000256" key="1">
    <source>
        <dbReference type="SAM" id="Phobius"/>
    </source>
</evidence>
<evidence type="ECO:0000313" key="4">
    <source>
        <dbReference type="Proteomes" id="UP000238954"/>
    </source>
</evidence>
<reference evidence="4" key="1">
    <citation type="submission" date="2017-11" db="EMBL/GenBank/DDBJ databases">
        <title>The complete genome sequence of Sphingopyxis pomeranensis sp. nov. strain WS5A3p.</title>
        <authorList>
            <person name="Kaminski M.A."/>
        </authorList>
    </citation>
    <scope>NUCLEOTIDE SEQUENCE [LARGE SCALE GENOMIC DNA]</scope>
    <source>
        <strain evidence="4">WS5A3p</strain>
    </source>
</reference>
<comment type="caution">
    <text evidence="3">The sequence shown here is derived from an EMBL/GenBank/DDBJ whole genome shotgun (WGS) entry which is preliminary data.</text>
</comment>
<dbReference type="Proteomes" id="UP000238954">
    <property type="component" value="Chromosome"/>
</dbReference>
<keyword evidence="3" id="KW-0378">Hydrolase</keyword>
<keyword evidence="1" id="KW-1133">Transmembrane helix</keyword>
<dbReference type="Gene3D" id="1.10.10.2520">
    <property type="entry name" value="Cell wall hydrolase SleB, domain 1"/>
    <property type="match status" value="1"/>
</dbReference>
<dbReference type="RefSeq" id="WP_106000406.1">
    <property type="nucleotide sequence ID" value="NZ_CM009578.1"/>
</dbReference>
<keyword evidence="1" id="KW-0472">Membrane</keyword>
<keyword evidence="1" id="KW-0812">Transmembrane</keyword>
<proteinExistence type="predicted"/>
<feature type="domain" description="Cell wall hydrolase SleB" evidence="2">
    <location>
        <begin position="128"/>
        <end position="237"/>
    </location>
</feature>
<dbReference type="AlphaFoldDB" id="A0A2S8B3Y9"/>